<dbReference type="GO" id="GO:0003677">
    <property type="term" value="F:DNA binding"/>
    <property type="evidence" value="ECO:0007669"/>
    <property type="project" value="UniProtKB-KW"/>
</dbReference>
<dbReference type="SUPFAM" id="SSF47413">
    <property type="entry name" value="lambda repressor-like DNA-binding domains"/>
    <property type="match status" value="1"/>
</dbReference>
<dbReference type="SMART" id="SM00354">
    <property type="entry name" value="HTH_LACI"/>
    <property type="match status" value="1"/>
</dbReference>
<keyword evidence="6" id="KW-1185">Reference proteome</keyword>
<evidence type="ECO:0000313" key="5">
    <source>
        <dbReference type="EMBL" id="WZW99428.1"/>
    </source>
</evidence>
<keyword evidence="1" id="KW-0805">Transcription regulation</keyword>
<dbReference type="Proteomes" id="UP001434337">
    <property type="component" value="Chromosome"/>
</dbReference>
<dbReference type="InterPro" id="IPR028082">
    <property type="entry name" value="Peripla_BP_I"/>
</dbReference>
<dbReference type="PROSITE" id="PS50932">
    <property type="entry name" value="HTH_LACI_2"/>
    <property type="match status" value="1"/>
</dbReference>
<organism evidence="5 6">
    <name type="scientific">Propioniciclava soli</name>
    <dbReference type="NCBI Taxonomy" id="2775081"/>
    <lineage>
        <taxon>Bacteria</taxon>
        <taxon>Bacillati</taxon>
        <taxon>Actinomycetota</taxon>
        <taxon>Actinomycetes</taxon>
        <taxon>Propionibacteriales</taxon>
        <taxon>Propionibacteriaceae</taxon>
        <taxon>Propioniciclava</taxon>
    </lineage>
</organism>
<dbReference type="CDD" id="cd01392">
    <property type="entry name" value="HTH_LacI"/>
    <property type="match status" value="1"/>
</dbReference>
<dbReference type="Gene3D" id="1.10.260.40">
    <property type="entry name" value="lambda repressor-like DNA-binding domains"/>
    <property type="match status" value="1"/>
</dbReference>
<dbReference type="PANTHER" id="PTHR30146:SF153">
    <property type="entry name" value="LACTOSE OPERON REPRESSOR"/>
    <property type="match status" value="1"/>
</dbReference>
<evidence type="ECO:0000256" key="1">
    <source>
        <dbReference type="ARBA" id="ARBA00023015"/>
    </source>
</evidence>
<dbReference type="InterPro" id="IPR000843">
    <property type="entry name" value="HTH_LacI"/>
</dbReference>
<reference evidence="5 6" key="1">
    <citation type="journal article" date="2023" name="Environ Microbiome">
        <title>A coral-associated actinobacterium mitigates coral bleaching under heat stress.</title>
        <authorList>
            <person name="Li J."/>
            <person name="Zou Y."/>
            <person name="Li Q."/>
            <person name="Zhang J."/>
            <person name="Bourne D.G."/>
            <person name="Lyu Y."/>
            <person name="Liu C."/>
            <person name="Zhang S."/>
        </authorList>
    </citation>
    <scope>NUCLEOTIDE SEQUENCE [LARGE SCALE GENOMIC DNA]</scope>
    <source>
        <strain evidence="5 6">SCSIO 13291</strain>
    </source>
</reference>
<evidence type="ECO:0000256" key="3">
    <source>
        <dbReference type="ARBA" id="ARBA00023163"/>
    </source>
</evidence>
<evidence type="ECO:0000256" key="2">
    <source>
        <dbReference type="ARBA" id="ARBA00023125"/>
    </source>
</evidence>
<keyword evidence="2 5" id="KW-0238">DNA-binding</keyword>
<dbReference type="InterPro" id="IPR046335">
    <property type="entry name" value="LacI/GalR-like_sensor"/>
</dbReference>
<dbReference type="Pfam" id="PF00356">
    <property type="entry name" value="LacI"/>
    <property type="match status" value="1"/>
</dbReference>
<gene>
    <name evidence="5" type="ORF">PCC79_04305</name>
</gene>
<dbReference type="PROSITE" id="PS00356">
    <property type="entry name" value="HTH_LACI_1"/>
    <property type="match status" value="1"/>
</dbReference>
<dbReference type="InterPro" id="IPR010982">
    <property type="entry name" value="Lambda_DNA-bd_dom_sf"/>
</dbReference>
<dbReference type="RefSeq" id="WP_232549918.1">
    <property type="nucleotide sequence ID" value="NZ_CP115965.1"/>
</dbReference>
<evidence type="ECO:0000259" key="4">
    <source>
        <dbReference type="PROSITE" id="PS50932"/>
    </source>
</evidence>
<protein>
    <submittedName>
        <fullName evidence="5">LacI family DNA-binding transcriptional regulator</fullName>
    </submittedName>
</protein>
<keyword evidence="3" id="KW-0804">Transcription</keyword>
<dbReference type="Pfam" id="PF13377">
    <property type="entry name" value="Peripla_BP_3"/>
    <property type="match status" value="1"/>
</dbReference>
<dbReference type="SUPFAM" id="SSF53822">
    <property type="entry name" value="Periplasmic binding protein-like I"/>
    <property type="match status" value="1"/>
</dbReference>
<dbReference type="PANTHER" id="PTHR30146">
    <property type="entry name" value="LACI-RELATED TRANSCRIPTIONAL REPRESSOR"/>
    <property type="match status" value="1"/>
</dbReference>
<proteinExistence type="predicted"/>
<feature type="domain" description="HTH lacI-type" evidence="4">
    <location>
        <begin position="5"/>
        <end position="63"/>
    </location>
</feature>
<evidence type="ECO:0000313" key="6">
    <source>
        <dbReference type="Proteomes" id="UP001434337"/>
    </source>
</evidence>
<name>A0ABZ3C9H3_9ACTN</name>
<accession>A0ABZ3C9H3</accession>
<dbReference type="EMBL" id="CP115965">
    <property type="protein sequence ID" value="WZW99428.1"/>
    <property type="molecule type" value="Genomic_DNA"/>
</dbReference>
<dbReference type="Gene3D" id="3.40.50.2300">
    <property type="match status" value="2"/>
</dbReference>
<sequence>MAKRARLIDVAESAGVSTATVSFVLSGSRSGRTPASPETARRIHEAAAALGYVPNSHAQAMRRGYSTTIVLALGSPEDPWTARVAQEVQRRAHPQGFSTLALVDETWYEFLLGYTPGVALITSTDFDETGLAKVNDLADRGATLVVFATEASADRFDVISSSPVAATRAAYARLRARHDRVHLLTVRPFSDAWRGPSRLAGFRLGAADAGDADAEGRVHLSGWSRDEVADHCHALLAERPRPEAVICSTGYLAQTLRSTALSQGITSPDDLEIIAIGDIPDNAHNHLGPISLYGTADGFGRLADIVVARATEQMDTPFRRHEFVWDFTPGSTTRDE</sequence>